<keyword evidence="3" id="KW-1185">Reference proteome</keyword>
<dbReference type="AlphaFoldDB" id="A0A3D8L107"/>
<gene>
    <name evidence="2" type="ORF">DXT99_25425</name>
</gene>
<name>A0A3D8L107_9BACT</name>
<dbReference type="EMBL" id="QRGR01000048">
    <property type="protein sequence ID" value="RDV11063.1"/>
    <property type="molecule type" value="Genomic_DNA"/>
</dbReference>
<reference evidence="3" key="1">
    <citation type="submission" date="2018-08" db="EMBL/GenBank/DDBJ databases">
        <authorList>
            <person name="Liu Z.-W."/>
            <person name="Du Z.-J."/>
        </authorList>
    </citation>
    <scope>NUCLEOTIDE SEQUENCE [LARGE SCALE GENOMIC DNA]</scope>
    <source>
        <strain evidence="3">H4X</strain>
    </source>
</reference>
<feature type="signal peptide" evidence="1">
    <location>
        <begin position="1"/>
        <end position="23"/>
    </location>
</feature>
<comment type="caution">
    <text evidence="2">The sequence shown here is derived from an EMBL/GenBank/DDBJ whole genome shotgun (WGS) entry which is preliminary data.</text>
</comment>
<dbReference type="Proteomes" id="UP000256708">
    <property type="component" value="Unassembled WGS sequence"/>
</dbReference>
<evidence type="ECO:0000313" key="2">
    <source>
        <dbReference type="EMBL" id="RDV11063.1"/>
    </source>
</evidence>
<evidence type="ECO:0000256" key="1">
    <source>
        <dbReference type="SAM" id="SignalP"/>
    </source>
</evidence>
<accession>A0A3D8L107</accession>
<organism evidence="2 3">
    <name type="scientific">Pontibacter diazotrophicus</name>
    <dbReference type="NCBI Taxonomy" id="1400979"/>
    <lineage>
        <taxon>Bacteria</taxon>
        <taxon>Pseudomonadati</taxon>
        <taxon>Bacteroidota</taxon>
        <taxon>Cytophagia</taxon>
        <taxon>Cytophagales</taxon>
        <taxon>Hymenobacteraceae</taxon>
        <taxon>Pontibacter</taxon>
    </lineage>
</organism>
<keyword evidence="1" id="KW-0732">Signal</keyword>
<evidence type="ECO:0000313" key="3">
    <source>
        <dbReference type="Proteomes" id="UP000256708"/>
    </source>
</evidence>
<dbReference type="RefSeq" id="WP_115568410.1">
    <property type="nucleotide sequence ID" value="NZ_QRGR01000048.1"/>
</dbReference>
<protein>
    <submittedName>
        <fullName evidence="2">Uncharacterized protein</fullName>
    </submittedName>
</protein>
<feature type="chain" id="PRO_5017692354" evidence="1">
    <location>
        <begin position="24"/>
        <end position="190"/>
    </location>
</feature>
<proteinExistence type="predicted"/>
<sequence>MKMKFRKIILILLFIQCATSSFQCDDCNRKDMYLDGSKSWVPLRGTGHLAFEDKLGNTTDFAFTGLDTTVINTTECGELYNYQYINNTLYLNQAKTDSIYFNLFNTNHLNGRAVSNNTFCFAMWAIHRKAEEGKEAKKMARYRVGSKTYDDVILIFNNKSFSPITLDSVIIANNVGLVGFTYYGKRYHLK</sequence>